<evidence type="ECO:0000313" key="1">
    <source>
        <dbReference type="EMBL" id="EET04507.1"/>
    </source>
</evidence>
<protein>
    <submittedName>
        <fullName evidence="1">Uncharacterized protein</fullName>
    </submittedName>
</protein>
<dbReference type="AlphaFoldDB" id="A0A0E1W4B7"/>
<accession>A0A0E1W4B7</accession>
<proteinExistence type="predicted"/>
<reference evidence="1" key="1">
    <citation type="submission" date="2009-05" db="EMBL/GenBank/DDBJ databases">
        <authorList>
            <person name="Harkins D.M."/>
            <person name="DeShazer D."/>
            <person name="Woods D.E."/>
            <person name="Brinkac L.M."/>
            <person name="Brown K.A."/>
            <person name="Hung G.C."/>
            <person name="Tuanyok A."/>
            <person name="Zhang B."/>
            <person name="Nierman W.C."/>
        </authorList>
    </citation>
    <scope>NUCLEOTIDE SEQUENCE [LARGE SCALE GENOMIC DNA]</scope>
    <source>
        <strain evidence="1">1710a</strain>
    </source>
</reference>
<gene>
    <name evidence="1" type="ORF">BURPS1710A_A2652</name>
</gene>
<dbReference type="Proteomes" id="UP000001812">
    <property type="component" value="Chromosome II"/>
</dbReference>
<organism evidence="1">
    <name type="scientific">Burkholderia pseudomallei 1710a</name>
    <dbReference type="NCBI Taxonomy" id="320371"/>
    <lineage>
        <taxon>Bacteria</taxon>
        <taxon>Pseudomonadati</taxon>
        <taxon>Pseudomonadota</taxon>
        <taxon>Betaproteobacteria</taxon>
        <taxon>Burkholderiales</taxon>
        <taxon>Burkholderiaceae</taxon>
        <taxon>Burkholderia</taxon>
        <taxon>pseudomallei group</taxon>
    </lineage>
</organism>
<dbReference type="EMBL" id="CM000833">
    <property type="protein sequence ID" value="EET04507.1"/>
    <property type="molecule type" value="Genomic_DNA"/>
</dbReference>
<dbReference type="HOGENOM" id="CLU_3059311_0_0_4"/>
<name>A0A0E1W4B7_BURPE</name>
<sequence length="59" mass="7220">MAGHQAMVEDNEFMAFEVGFYWSLHILIRTSRVTHFFRNFHHHLRDDFYPIKFKGIKIH</sequence>